<evidence type="ECO:0000313" key="5">
    <source>
        <dbReference type="Proteomes" id="UP000636956"/>
    </source>
</evidence>
<dbReference type="InterPro" id="IPR036291">
    <property type="entry name" value="NAD(P)-bd_dom_sf"/>
</dbReference>
<dbReference type="Proteomes" id="UP000636956">
    <property type="component" value="Unassembled WGS sequence"/>
</dbReference>
<comment type="similarity">
    <text evidence="2">Belongs to the NAD(P)-dependent epimerase/dehydratase family. Dihydroflavonol-4-reductase subfamily.</text>
</comment>
<sequence length="340" mass="36707">MNDELVLVTGGTGFVGSHCIVRLLDAGYQVRTTLRSLARADDVRALVRAGGADPAGLEYAQADLLHDDGWHAAAAGAIYVLHVASPFPVRQPKDASELIAPARDGSLRVLRAARDARVRRVVLTSSFAAVGYSSRPDRPFTEEDWTDPDDPGLSPYVRSKAIAERAAWDFVDYEGGDLELSVVNPVGIFGPALGADLSSSVALLRALLTGRVPAVPHGQTSGVDVRDVADLHVRAMMHPDASGERFLAVSGEPITYPDLARLLRERLGDDARRVPRIVIPDWVVRIGANLDADLRAMLPELNRSRRASSEKAQSVLGWRPRPRDEAIIASAESLLRLGLV</sequence>
<proteinExistence type="inferred from homology"/>
<reference evidence="4" key="1">
    <citation type="journal article" date="2014" name="Int. J. Syst. Evol. Microbiol.">
        <title>Complete genome sequence of Corynebacterium casei LMG S-19264T (=DSM 44701T), isolated from a smear-ripened cheese.</title>
        <authorList>
            <consortium name="US DOE Joint Genome Institute (JGI-PGF)"/>
            <person name="Walter F."/>
            <person name="Albersmeier A."/>
            <person name="Kalinowski J."/>
            <person name="Ruckert C."/>
        </authorList>
    </citation>
    <scope>NUCLEOTIDE SEQUENCE</scope>
    <source>
        <strain evidence="4">CGMCC 1.8984</strain>
    </source>
</reference>
<feature type="domain" description="NAD-dependent epimerase/dehydratase" evidence="3">
    <location>
        <begin position="6"/>
        <end position="243"/>
    </location>
</feature>
<dbReference type="PANTHER" id="PTHR10366">
    <property type="entry name" value="NAD DEPENDENT EPIMERASE/DEHYDRATASE"/>
    <property type="match status" value="1"/>
</dbReference>
<dbReference type="InterPro" id="IPR001509">
    <property type="entry name" value="Epimerase_deHydtase"/>
</dbReference>
<keyword evidence="5" id="KW-1185">Reference proteome</keyword>
<evidence type="ECO:0000313" key="4">
    <source>
        <dbReference type="EMBL" id="GGJ72325.1"/>
    </source>
</evidence>
<dbReference type="PANTHER" id="PTHR10366:SF564">
    <property type="entry name" value="STEROL-4-ALPHA-CARBOXYLATE 3-DEHYDROGENASE, DECARBOXYLATING"/>
    <property type="match status" value="1"/>
</dbReference>
<dbReference type="EMBL" id="BMMD01000003">
    <property type="protein sequence ID" value="GGJ72325.1"/>
    <property type="molecule type" value="Genomic_DNA"/>
</dbReference>
<organism evidence="4 5">
    <name type="scientific">Agromyces bauzanensis</name>
    <dbReference type="NCBI Taxonomy" id="1308924"/>
    <lineage>
        <taxon>Bacteria</taxon>
        <taxon>Bacillati</taxon>
        <taxon>Actinomycetota</taxon>
        <taxon>Actinomycetes</taxon>
        <taxon>Micrococcales</taxon>
        <taxon>Microbacteriaceae</taxon>
        <taxon>Agromyces</taxon>
    </lineage>
</organism>
<evidence type="ECO:0000259" key="3">
    <source>
        <dbReference type="Pfam" id="PF01370"/>
    </source>
</evidence>
<evidence type="ECO:0000256" key="1">
    <source>
        <dbReference type="ARBA" id="ARBA00023002"/>
    </source>
</evidence>
<dbReference type="InterPro" id="IPR050425">
    <property type="entry name" value="NAD(P)_dehydrat-like"/>
</dbReference>
<dbReference type="Gene3D" id="3.40.50.720">
    <property type="entry name" value="NAD(P)-binding Rossmann-like Domain"/>
    <property type="match status" value="1"/>
</dbReference>
<evidence type="ECO:0000256" key="2">
    <source>
        <dbReference type="ARBA" id="ARBA00023445"/>
    </source>
</evidence>
<name>A0A917UPD6_9MICO</name>
<protein>
    <submittedName>
        <fullName evidence="4">Dihydroflavonol-4-reductase</fullName>
    </submittedName>
</protein>
<comment type="caution">
    <text evidence="4">The sequence shown here is derived from an EMBL/GenBank/DDBJ whole genome shotgun (WGS) entry which is preliminary data.</text>
</comment>
<reference evidence="4" key="2">
    <citation type="submission" date="2020-09" db="EMBL/GenBank/DDBJ databases">
        <authorList>
            <person name="Sun Q."/>
            <person name="Zhou Y."/>
        </authorList>
    </citation>
    <scope>NUCLEOTIDE SEQUENCE</scope>
    <source>
        <strain evidence="4">CGMCC 1.8984</strain>
    </source>
</reference>
<dbReference type="SUPFAM" id="SSF51735">
    <property type="entry name" value="NAD(P)-binding Rossmann-fold domains"/>
    <property type="match status" value="1"/>
</dbReference>
<accession>A0A917UPD6</accession>
<dbReference type="FunFam" id="3.40.50.720:FF:000336">
    <property type="entry name" value="Aldehyde reductase"/>
    <property type="match status" value="1"/>
</dbReference>
<dbReference type="GO" id="GO:0016616">
    <property type="term" value="F:oxidoreductase activity, acting on the CH-OH group of donors, NAD or NADP as acceptor"/>
    <property type="evidence" value="ECO:0007669"/>
    <property type="project" value="TreeGrafter"/>
</dbReference>
<dbReference type="AlphaFoldDB" id="A0A917UPD6"/>
<keyword evidence="1" id="KW-0560">Oxidoreductase</keyword>
<gene>
    <name evidence="4" type="ORF">GCM10011372_07890</name>
</gene>
<dbReference type="Pfam" id="PF01370">
    <property type="entry name" value="Epimerase"/>
    <property type="match status" value="1"/>
</dbReference>
<dbReference type="RefSeq" id="WP_188742149.1">
    <property type="nucleotide sequence ID" value="NZ_BAABFW010000009.1"/>
</dbReference>